<dbReference type="InterPro" id="IPR014905">
    <property type="entry name" value="HIRAN"/>
</dbReference>
<reference evidence="5 6" key="1">
    <citation type="submission" date="2017-06" db="EMBL/GenBank/DDBJ databases">
        <title>Genome sequencing of Fusobacterium nucleatum subsp. polymorphum KCOM 1232 (=ChDC F37).</title>
        <authorList>
            <person name="Kook J.-K."/>
            <person name="Park S.-N."/>
            <person name="Lim Y.K."/>
            <person name="Roh H."/>
        </authorList>
    </citation>
    <scope>NUCLEOTIDE SEQUENCE [LARGE SCALE GENOMIC DNA]</scope>
    <source>
        <strain evidence="6">KCOM 1232 ( ChDC F37)</strain>
    </source>
</reference>
<accession>A0A2B7YNB5</accession>
<evidence type="ECO:0000313" key="5">
    <source>
        <dbReference type="EMBL" id="PGH22541.1"/>
    </source>
</evidence>
<dbReference type="Pfam" id="PF08797">
    <property type="entry name" value="HIRAN"/>
    <property type="match status" value="1"/>
</dbReference>
<proteinExistence type="predicted"/>
<evidence type="ECO:0000313" key="6">
    <source>
        <dbReference type="Proteomes" id="UP000222862"/>
    </source>
</evidence>
<feature type="transmembrane region" description="Helical" evidence="3">
    <location>
        <begin position="29"/>
        <end position="51"/>
    </location>
</feature>
<dbReference type="RefSeq" id="WP_098702600.1">
    <property type="nucleotide sequence ID" value="NZ_JAYFGG010000005.1"/>
</dbReference>
<dbReference type="AlphaFoldDB" id="A0A2B7YNB5"/>
<dbReference type="EMBL" id="NJGI01000001">
    <property type="protein sequence ID" value="PGH22541.1"/>
    <property type="molecule type" value="Genomic_DNA"/>
</dbReference>
<keyword evidence="1" id="KW-0479">Metal-binding</keyword>
<feature type="domain" description="HIRAN" evidence="4">
    <location>
        <begin position="134"/>
        <end position="184"/>
    </location>
</feature>
<organism evidence="5 6">
    <name type="scientific">Fusobacterium nucleatum subsp. polymorphum</name>
    <name type="common">Fusobacterium polymorphum</name>
    <dbReference type="NCBI Taxonomy" id="76857"/>
    <lineage>
        <taxon>Bacteria</taxon>
        <taxon>Fusobacteriati</taxon>
        <taxon>Fusobacteriota</taxon>
        <taxon>Fusobacteriia</taxon>
        <taxon>Fusobacteriales</taxon>
        <taxon>Fusobacteriaceae</taxon>
        <taxon>Fusobacterium</taxon>
    </lineage>
</organism>
<sequence>MLKKILRYLFLIMTVFSGILTIVAFSDSIIFGIFMLVATFIFFFFFSLFGANNITAKPQNNEVQKGNVEEHGTLQFEVAGTFVEARQKVIKDFVKNEIKEGMKAYDGLTTKEIKTQRYENIEIYEVPEDEKWDKDYFRLEKEPDNEYDKNAIKVILNDFSKIGYIPKEKTLQVGKLIDDNKILSMHFSITGGKYKLWDGEDLETDEEEYSVTLTINY</sequence>
<keyword evidence="2" id="KW-0378">Hydrolase</keyword>
<dbReference type="Proteomes" id="UP000222862">
    <property type="component" value="Unassembled WGS sequence"/>
</dbReference>
<keyword evidence="3" id="KW-1133">Transmembrane helix</keyword>
<gene>
    <name evidence="5" type="ORF">RN96_05295</name>
</gene>
<dbReference type="GO" id="GO:0003676">
    <property type="term" value="F:nucleic acid binding"/>
    <property type="evidence" value="ECO:0007669"/>
    <property type="project" value="InterPro"/>
</dbReference>
<dbReference type="GO" id="GO:0008270">
    <property type="term" value="F:zinc ion binding"/>
    <property type="evidence" value="ECO:0007669"/>
    <property type="project" value="InterPro"/>
</dbReference>
<comment type="caution">
    <text evidence="5">The sequence shown here is derived from an EMBL/GenBank/DDBJ whole genome shotgun (WGS) entry which is preliminary data.</text>
</comment>
<evidence type="ECO:0000256" key="1">
    <source>
        <dbReference type="ARBA" id="ARBA00022723"/>
    </source>
</evidence>
<evidence type="ECO:0000256" key="3">
    <source>
        <dbReference type="SAM" id="Phobius"/>
    </source>
</evidence>
<keyword evidence="3" id="KW-0812">Transmembrane</keyword>
<protein>
    <recommendedName>
        <fullName evidence="4">HIRAN domain-containing protein</fullName>
    </recommendedName>
</protein>
<dbReference type="GO" id="GO:0016818">
    <property type="term" value="F:hydrolase activity, acting on acid anhydrides, in phosphorus-containing anhydrides"/>
    <property type="evidence" value="ECO:0007669"/>
    <property type="project" value="InterPro"/>
</dbReference>
<feature type="transmembrane region" description="Helical" evidence="3">
    <location>
        <begin position="5"/>
        <end position="23"/>
    </location>
</feature>
<keyword evidence="3" id="KW-0472">Membrane</keyword>
<dbReference type="Gene3D" id="3.30.70.2330">
    <property type="match status" value="1"/>
</dbReference>
<evidence type="ECO:0000256" key="2">
    <source>
        <dbReference type="ARBA" id="ARBA00022801"/>
    </source>
</evidence>
<evidence type="ECO:0000259" key="4">
    <source>
        <dbReference type="Pfam" id="PF08797"/>
    </source>
</evidence>
<name>A0A2B7YNB5_FUSNP</name>